<evidence type="ECO:0000313" key="2">
    <source>
        <dbReference type="Proteomes" id="UP000181884"/>
    </source>
</evidence>
<organism evidence="1 2">
    <name type="scientific">Enterococcus canis</name>
    <dbReference type="NCBI Taxonomy" id="214095"/>
    <lineage>
        <taxon>Bacteria</taxon>
        <taxon>Bacillati</taxon>
        <taxon>Bacillota</taxon>
        <taxon>Bacilli</taxon>
        <taxon>Lactobacillales</taxon>
        <taxon>Enterococcaceae</taxon>
        <taxon>Enterococcus</taxon>
    </lineage>
</organism>
<dbReference type="RefSeq" id="WP_067391302.1">
    <property type="nucleotide sequence ID" value="NZ_JXKH01000001.1"/>
</dbReference>
<proteinExistence type="predicted"/>
<dbReference type="AlphaFoldDB" id="A0A1L8RJ98"/>
<accession>A0A1L8RJ98</accession>
<comment type="caution">
    <text evidence="1">The sequence shown here is derived from an EMBL/GenBank/DDBJ whole genome shotgun (WGS) entry which is preliminary data.</text>
</comment>
<sequence>MQTVTLFQGWTASYSDYELDFFKNEELQKIVVLPHLSNDVFSILTFHNSEIELSDIYWNSKIAINYDEKRISFSKLDPEAD</sequence>
<dbReference type="STRING" id="214095.RU97_GL000061"/>
<name>A0A1L8RJ98_9ENTE</name>
<gene>
    <name evidence="1" type="ORF">RU97_GL000061</name>
</gene>
<evidence type="ECO:0000313" key="1">
    <source>
        <dbReference type="EMBL" id="OJG19828.1"/>
    </source>
</evidence>
<keyword evidence="2" id="KW-1185">Reference proteome</keyword>
<reference evidence="1 2" key="1">
    <citation type="submission" date="2014-12" db="EMBL/GenBank/DDBJ databases">
        <title>Draft genome sequences of 29 type strains of Enterococci.</title>
        <authorList>
            <person name="Zhong Z."/>
            <person name="Sun Z."/>
            <person name="Liu W."/>
            <person name="Zhang W."/>
            <person name="Zhang H."/>
        </authorList>
    </citation>
    <scope>NUCLEOTIDE SEQUENCE [LARGE SCALE GENOMIC DNA]</scope>
    <source>
        <strain evidence="1 2">DSM 17029</strain>
    </source>
</reference>
<dbReference type="EMBL" id="JXKH01000001">
    <property type="protein sequence ID" value="OJG19828.1"/>
    <property type="molecule type" value="Genomic_DNA"/>
</dbReference>
<protein>
    <submittedName>
        <fullName evidence="1">Uncharacterized protein</fullName>
    </submittedName>
</protein>
<dbReference type="Proteomes" id="UP000181884">
    <property type="component" value="Unassembled WGS sequence"/>
</dbReference>